<evidence type="ECO:0000313" key="2">
    <source>
        <dbReference type="WBParaSite" id="PEQ_0001270401-mRNA-1"/>
    </source>
</evidence>
<name>A0A914S6A0_PAREQ</name>
<protein>
    <submittedName>
        <fullName evidence="2">Uncharacterized protein</fullName>
    </submittedName>
</protein>
<dbReference type="Proteomes" id="UP000887564">
    <property type="component" value="Unplaced"/>
</dbReference>
<organism evidence="1 2">
    <name type="scientific">Parascaris equorum</name>
    <name type="common">Equine roundworm</name>
    <dbReference type="NCBI Taxonomy" id="6256"/>
    <lineage>
        <taxon>Eukaryota</taxon>
        <taxon>Metazoa</taxon>
        <taxon>Ecdysozoa</taxon>
        <taxon>Nematoda</taxon>
        <taxon>Chromadorea</taxon>
        <taxon>Rhabditida</taxon>
        <taxon>Spirurina</taxon>
        <taxon>Ascaridomorpha</taxon>
        <taxon>Ascaridoidea</taxon>
        <taxon>Ascarididae</taxon>
        <taxon>Parascaris</taxon>
    </lineage>
</organism>
<proteinExistence type="predicted"/>
<dbReference type="AlphaFoldDB" id="A0A914S6A0"/>
<reference evidence="2" key="1">
    <citation type="submission" date="2022-11" db="UniProtKB">
        <authorList>
            <consortium name="WormBaseParasite"/>
        </authorList>
    </citation>
    <scope>IDENTIFICATION</scope>
</reference>
<keyword evidence="1" id="KW-1185">Reference proteome</keyword>
<accession>A0A914S6A0</accession>
<sequence length="78" mass="8972">MQEMLLTLTSLEALSAAMAKAGLESTNLIFVFKLKEHGECRDLDDVLRLSFLSYPKIWKRTLSVLCKNPTNFNYYIIL</sequence>
<dbReference type="WBParaSite" id="PEQ_0001270401-mRNA-1">
    <property type="protein sequence ID" value="PEQ_0001270401-mRNA-1"/>
    <property type="gene ID" value="PEQ_0001270401"/>
</dbReference>
<evidence type="ECO:0000313" key="1">
    <source>
        <dbReference type="Proteomes" id="UP000887564"/>
    </source>
</evidence>